<evidence type="ECO:0000313" key="1">
    <source>
        <dbReference type="EMBL" id="PSL29152.1"/>
    </source>
</evidence>
<evidence type="ECO:0008006" key="3">
    <source>
        <dbReference type="Google" id="ProtNLM"/>
    </source>
</evidence>
<organism evidence="1 2">
    <name type="scientific">Chitinophaga ginsengisoli</name>
    <dbReference type="NCBI Taxonomy" id="363837"/>
    <lineage>
        <taxon>Bacteria</taxon>
        <taxon>Pseudomonadati</taxon>
        <taxon>Bacteroidota</taxon>
        <taxon>Chitinophagia</taxon>
        <taxon>Chitinophagales</taxon>
        <taxon>Chitinophagaceae</taxon>
        <taxon>Chitinophaga</taxon>
    </lineage>
</organism>
<dbReference type="SUPFAM" id="SSF48452">
    <property type="entry name" value="TPR-like"/>
    <property type="match status" value="1"/>
</dbReference>
<reference evidence="1 2" key="1">
    <citation type="submission" date="2018-03" db="EMBL/GenBank/DDBJ databases">
        <title>Genomic Encyclopedia of Archaeal and Bacterial Type Strains, Phase II (KMG-II): from individual species to whole genera.</title>
        <authorList>
            <person name="Goeker M."/>
        </authorList>
    </citation>
    <scope>NUCLEOTIDE SEQUENCE [LARGE SCALE GENOMIC DNA]</scope>
    <source>
        <strain evidence="1 2">DSM 18107</strain>
    </source>
</reference>
<comment type="caution">
    <text evidence="1">The sequence shown here is derived from an EMBL/GenBank/DDBJ whole genome shotgun (WGS) entry which is preliminary data.</text>
</comment>
<evidence type="ECO:0000313" key="2">
    <source>
        <dbReference type="Proteomes" id="UP000240978"/>
    </source>
</evidence>
<dbReference type="InterPro" id="IPR011990">
    <property type="entry name" value="TPR-like_helical_dom_sf"/>
</dbReference>
<accession>A0A2P8G5B3</accession>
<dbReference type="OrthoDB" id="7594647at2"/>
<dbReference type="Gene3D" id="1.25.40.10">
    <property type="entry name" value="Tetratricopeptide repeat domain"/>
    <property type="match status" value="1"/>
</dbReference>
<dbReference type="Proteomes" id="UP000240978">
    <property type="component" value="Unassembled WGS sequence"/>
</dbReference>
<keyword evidence="2" id="KW-1185">Reference proteome</keyword>
<dbReference type="RefSeq" id="WP_106603523.1">
    <property type="nucleotide sequence ID" value="NZ_PYGK01000007.1"/>
</dbReference>
<gene>
    <name evidence="1" type="ORF">CLV42_107299</name>
</gene>
<dbReference type="InterPro" id="IPR019734">
    <property type="entry name" value="TPR_rpt"/>
</dbReference>
<dbReference type="SMART" id="SM00028">
    <property type="entry name" value="TPR"/>
    <property type="match status" value="2"/>
</dbReference>
<name>A0A2P8G5B3_9BACT</name>
<dbReference type="AlphaFoldDB" id="A0A2P8G5B3"/>
<proteinExistence type="predicted"/>
<sequence>MANEWFRNKTWTEAIAVDFENHLQQANAGFRMTALKIQGDNWLGSRDVVTQQAGIALLEKLLTEYAQEIYEVATVQEMLGEYYYKLANFERAEIYLLPVLQFYKEHKRVGVVGRADLILAEIILLSKASDRLDEAYQLIHNYPNTGGSLSWDYEEHYYYEQLAHVCYRLGKKEEAANCARKAIALAETMELDFMTGRTAAIEKYYQQLPSLAEIAG</sequence>
<dbReference type="EMBL" id="PYGK01000007">
    <property type="protein sequence ID" value="PSL29152.1"/>
    <property type="molecule type" value="Genomic_DNA"/>
</dbReference>
<protein>
    <recommendedName>
        <fullName evidence="3">Tetratricopeptide repeat protein</fullName>
    </recommendedName>
</protein>
<dbReference type="Pfam" id="PF13374">
    <property type="entry name" value="TPR_10"/>
    <property type="match status" value="1"/>
</dbReference>